<sequence length="83" mass="9952">MKNPTYITRGKKPYLQYLFRCRVPKDLKSILGNQNEIRISLKSSLFSQCRIISFDLYQLSQYIFQQMRQGKMKDLTIDDVKRI</sequence>
<protein>
    <recommendedName>
        <fullName evidence="1">DUF6538 domain-containing protein</fullName>
    </recommendedName>
</protein>
<dbReference type="Pfam" id="PF20172">
    <property type="entry name" value="DUF6538"/>
    <property type="match status" value="1"/>
</dbReference>
<feature type="domain" description="DUF6538" evidence="1">
    <location>
        <begin position="17"/>
        <end position="44"/>
    </location>
</feature>
<dbReference type="AlphaFoldDB" id="A0A382ZUS4"/>
<organism evidence="2">
    <name type="scientific">marine metagenome</name>
    <dbReference type="NCBI Taxonomy" id="408172"/>
    <lineage>
        <taxon>unclassified sequences</taxon>
        <taxon>metagenomes</taxon>
        <taxon>ecological metagenomes</taxon>
    </lineage>
</organism>
<dbReference type="EMBL" id="UINC01186786">
    <property type="protein sequence ID" value="SVD99173.1"/>
    <property type="molecule type" value="Genomic_DNA"/>
</dbReference>
<name>A0A382ZUS4_9ZZZZ</name>
<accession>A0A382ZUS4</accession>
<gene>
    <name evidence="2" type="ORF">METZ01_LOCUS452027</name>
</gene>
<reference evidence="2" key="1">
    <citation type="submission" date="2018-05" db="EMBL/GenBank/DDBJ databases">
        <authorList>
            <person name="Lanie J.A."/>
            <person name="Ng W.-L."/>
            <person name="Kazmierczak K.M."/>
            <person name="Andrzejewski T.M."/>
            <person name="Davidsen T.M."/>
            <person name="Wayne K.J."/>
            <person name="Tettelin H."/>
            <person name="Glass J.I."/>
            <person name="Rusch D."/>
            <person name="Podicherti R."/>
            <person name="Tsui H.-C.T."/>
            <person name="Winkler M.E."/>
        </authorList>
    </citation>
    <scope>NUCLEOTIDE SEQUENCE</scope>
</reference>
<feature type="non-terminal residue" evidence="2">
    <location>
        <position position="83"/>
    </location>
</feature>
<proteinExistence type="predicted"/>
<evidence type="ECO:0000313" key="2">
    <source>
        <dbReference type="EMBL" id="SVD99173.1"/>
    </source>
</evidence>
<evidence type="ECO:0000259" key="1">
    <source>
        <dbReference type="Pfam" id="PF20172"/>
    </source>
</evidence>
<dbReference type="InterPro" id="IPR046668">
    <property type="entry name" value="DUF6538"/>
</dbReference>